<organism evidence="1 2">
    <name type="scientific">Sphingomonas ginkgonis</name>
    <dbReference type="NCBI Taxonomy" id="2315330"/>
    <lineage>
        <taxon>Bacteria</taxon>
        <taxon>Pseudomonadati</taxon>
        <taxon>Pseudomonadota</taxon>
        <taxon>Alphaproteobacteria</taxon>
        <taxon>Sphingomonadales</taxon>
        <taxon>Sphingomonadaceae</taxon>
        <taxon>Sphingomonas</taxon>
    </lineage>
</organism>
<evidence type="ECO:0000313" key="1">
    <source>
        <dbReference type="EMBL" id="RST31116.1"/>
    </source>
</evidence>
<keyword evidence="2" id="KW-1185">Reference proteome</keyword>
<gene>
    <name evidence="1" type="ORF">HMF7854_09905</name>
</gene>
<dbReference type="OrthoDB" id="1522627at2"/>
<dbReference type="EMBL" id="RWJF01000001">
    <property type="protein sequence ID" value="RST31116.1"/>
    <property type="molecule type" value="Genomic_DNA"/>
</dbReference>
<comment type="caution">
    <text evidence="1">The sequence shown here is derived from an EMBL/GenBank/DDBJ whole genome shotgun (WGS) entry which is preliminary data.</text>
</comment>
<protein>
    <recommendedName>
        <fullName evidence="3">Lysozyme inhibitor LprI N-terminal domain-containing protein</fullName>
    </recommendedName>
</protein>
<dbReference type="Proteomes" id="UP000274661">
    <property type="component" value="Unassembled WGS sequence"/>
</dbReference>
<sequence length="76" mass="8539">MCRDDGLAALDRQMASVYGSAVADADDSQRYILRQTARRFYAFRDNCGSAACIAGAYRDRISEIRDIMNGDWTPPR</sequence>
<proteinExistence type="predicted"/>
<dbReference type="AlphaFoldDB" id="A0A3R9YMH0"/>
<evidence type="ECO:0008006" key="3">
    <source>
        <dbReference type="Google" id="ProtNLM"/>
    </source>
</evidence>
<evidence type="ECO:0000313" key="2">
    <source>
        <dbReference type="Proteomes" id="UP000274661"/>
    </source>
</evidence>
<accession>A0A3R9YMH0</accession>
<reference evidence="1 2" key="1">
    <citation type="submission" date="2018-12" db="EMBL/GenBank/DDBJ databases">
        <title>Sphingomonas sp. HMF7854 Genome sequencing and assembly.</title>
        <authorList>
            <person name="Cha I."/>
            <person name="Kang H."/>
            <person name="Kim H."/>
            <person name="Kang J."/>
            <person name="Joh K."/>
        </authorList>
    </citation>
    <scope>NUCLEOTIDE SEQUENCE [LARGE SCALE GENOMIC DNA]</scope>
    <source>
        <strain evidence="1 2">HMF7854</strain>
    </source>
</reference>
<name>A0A3R9YMH0_9SPHN</name>